<dbReference type="Proteomes" id="UP000198327">
    <property type="component" value="Unassembled WGS sequence"/>
</dbReference>
<evidence type="ECO:0008006" key="4">
    <source>
        <dbReference type="Google" id="ProtNLM"/>
    </source>
</evidence>
<reference evidence="3" key="1">
    <citation type="submission" date="2017-06" db="EMBL/GenBank/DDBJ databases">
        <authorList>
            <person name="Varghese N."/>
            <person name="Submissions S."/>
        </authorList>
    </citation>
    <scope>NUCLEOTIDE SEQUENCE [LARGE SCALE GENOMIC DNA]</scope>
    <source>
        <strain evidence="3">JCM 23211</strain>
    </source>
</reference>
<dbReference type="AlphaFoldDB" id="A0A239MNA0"/>
<dbReference type="STRING" id="398843.A3K89_13900"/>
<proteinExistence type="predicted"/>
<evidence type="ECO:0000313" key="3">
    <source>
        <dbReference type="Proteomes" id="UP000198327"/>
    </source>
</evidence>
<keyword evidence="3" id="KW-1185">Reference proteome</keyword>
<evidence type="ECO:0000313" key="2">
    <source>
        <dbReference type="EMBL" id="SNT44201.1"/>
    </source>
</evidence>
<accession>A0A239MNA0</accession>
<feature type="region of interest" description="Disordered" evidence="1">
    <location>
        <begin position="1"/>
        <end position="58"/>
    </location>
</feature>
<evidence type="ECO:0000256" key="1">
    <source>
        <dbReference type="SAM" id="MobiDB-lite"/>
    </source>
</evidence>
<dbReference type="EMBL" id="FZOW01000020">
    <property type="protein sequence ID" value="SNT44201.1"/>
    <property type="molecule type" value="Genomic_DNA"/>
</dbReference>
<name>A0A239MNA0_9NOCA</name>
<feature type="compositionally biased region" description="Low complexity" evidence="1">
    <location>
        <begin position="39"/>
        <end position="49"/>
    </location>
</feature>
<gene>
    <name evidence="2" type="ORF">SAMN05421642_12024</name>
</gene>
<organism evidence="2 3">
    <name type="scientific">Rhodococcoides kyotonense</name>
    <dbReference type="NCBI Taxonomy" id="398843"/>
    <lineage>
        <taxon>Bacteria</taxon>
        <taxon>Bacillati</taxon>
        <taxon>Actinomycetota</taxon>
        <taxon>Actinomycetes</taxon>
        <taxon>Mycobacteriales</taxon>
        <taxon>Nocardiaceae</taxon>
        <taxon>Rhodococcoides</taxon>
    </lineage>
</organism>
<protein>
    <recommendedName>
        <fullName evidence="4">DUF5319 domain-containing protein</fullName>
    </recommendedName>
</protein>
<dbReference type="Pfam" id="PF17252">
    <property type="entry name" value="DUF5319"/>
    <property type="match status" value="1"/>
</dbReference>
<sequence length="159" mass="17418">MGSRIFPGTESNGWRIPTSPAYRGGVRDQLPPGLPPDPFAGDPADPSAALDAIEPGQPLDPQERLAVEEDLADLAVYEALLGHRGIRGLVVCCEDCQQDHYHDWDMLRANLLQLLVDGTVRPHEPAYDPIPDAYVTWDYCRGYADASMNDALQGDGFDN</sequence>
<dbReference type="InterPro" id="IPR035165">
    <property type="entry name" value="DUF5319"/>
</dbReference>